<accession>A0A2C6KYP5</accession>
<gene>
    <name evidence="2" type="ORF">CSUI_004024</name>
</gene>
<dbReference type="RefSeq" id="XP_067923804.1">
    <property type="nucleotide sequence ID" value="XM_068064219.1"/>
</dbReference>
<proteinExistence type="predicted"/>
<feature type="region of interest" description="Disordered" evidence="1">
    <location>
        <begin position="135"/>
        <end position="157"/>
    </location>
</feature>
<dbReference type="Proteomes" id="UP000221165">
    <property type="component" value="Unassembled WGS sequence"/>
</dbReference>
<name>A0A2C6KYP5_9APIC</name>
<sequence length="355" mass="39070">MDTLVVFGLSSFGCPKYAGERKPVGFESLTTTATSQPPQTHSPTEKMKKSLAHPPLTYTQSQSKRLFVPLLSLPRCFPSPCFLTKSTHLSLRHHSGHLWMHKKLGSNSRSSIPLLFSCFVFSLLLSDDLYHSSVSAVRPPPPPASPSSLSQSPEISSLSFPDVSRPLTPISSVPVFHHVEATQSALTSQAPLHSSLESGWSQGDFHRFEGSVRNSPPLSSVLTTRWASPGHATISLHPFDPPVGGTSLVNLYPSRSAALSGSIAYARKQKQHSPTLHDSGERFSSSFSLFGSPLRGPFSSSSHAEEDSLHEDITTNEEAPVEENKMKKEKKKGKMRKTLVFRQIFSRRQEPWKTM</sequence>
<dbReference type="EMBL" id="MIGC01001809">
    <property type="protein sequence ID" value="PHJ22127.1"/>
    <property type="molecule type" value="Genomic_DNA"/>
</dbReference>
<comment type="caution">
    <text evidence="2">The sequence shown here is derived from an EMBL/GenBank/DDBJ whole genome shotgun (WGS) entry which is preliminary data.</text>
</comment>
<evidence type="ECO:0000313" key="2">
    <source>
        <dbReference type="EMBL" id="PHJ22127.1"/>
    </source>
</evidence>
<dbReference type="VEuPathDB" id="ToxoDB:CSUI_004024"/>
<protein>
    <submittedName>
        <fullName evidence="2">Uncharacterized protein</fullName>
    </submittedName>
</protein>
<dbReference type="AlphaFoldDB" id="A0A2C6KYP5"/>
<keyword evidence="3" id="KW-1185">Reference proteome</keyword>
<evidence type="ECO:0000313" key="3">
    <source>
        <dbReference type="Proteomes" id="UP000221165"/>
    </source>
</evidence>
<feature type="compositionally biased region" description="Basic and acidic residues" evidence="1">
    <location>
        <begin position="303"/>
        <end position="313"/>
    </location>
</feature>
<organism evidence="2 3">
    <name type="scientific">Cystoisospora suis</name>
    <dbReference type="NCBI Taxonomy" id="483139"/>
    <lineage>
        <taxon>Eukaryota</taxon>
        <taxon>Sar</taxon>
        <taxon>Alveolata</taxon>
        <taxon>Apicomplexa</taxon>
        <taxon>Conoidasida</taxon>
        <taxon>Coccidia</taxon>
        <taxon>Eucoccidiorida</taxon>
        <taxon>Eimeriorina</taxon>
        <taxon>Sarcocystidae</taxon>
        <taxon>Cystoisospora</taxon>
    </lineage>
</organism>
<dbReference type="GeneID" id="94427430"/>
<feature type="region of interest" description="Disordered" evidence="1">
    <location>
        <begin position="298"/>
        <end position="334"/>
    </location>
</feature>
<evidence type="ECO:0000256" key="1">
    <source>
        <dbReference type="SAM" id="MobiDB-lite"/>
    </source>
</evidence>
<feature type="compositionally biased region" description="Low complexity" evidence="1">
    <location>
        <begin position="146"/>
        <end position="157"/>
    </location>
</feature>
<reference evidence="2 3" key="1">
    <citation type="journal article" date="2017" name="Int. J. Parasitol.">
        <title>The genome of the protozoan parasite Cystoisospora suis and a reverse vaccinology approach to identify vaccine candidates.</title>
        <authorList>
            <person name="Palmieri N."/>
            <person name="Shrestha A."/>
            <person name="Ruttkowski B."/>
            <person name="Beck T."/>
            <person name="Vogl C."/>
            <person name="Tomley F."/>
            <person name="Blake D.P."/>
            <person name="Joachim A."/>
        </authorList>
    </citation>
    <scope>NUCLEOTIDE SEQUENCE [LARGE SCALE GENOMIC DNA]</scope>
    <source>
        <strain evidence="2 3">Wien I</strain>
    </source>
</reference>